<dbReference type="AlphaFoldDB" id="A0A2T3FVA1"/>
<organism evidence="1 2">
    <name type="scientific">Clostridium fessum</name>
    <dbReference type="NCBI Taxonomy" id="2126740"/>
    <lineage>
        <taxon>Bacteria</taxon>
        <taxon>Bacillati</taxon>
        <taxon>Bacillota</taxon>
        <taxon>Clostridia</taxon>
        <taxon>Eubacteriales</taxon>
        <taxon>Clostridiaceae</taxon>
        <taxon>Clostridium</taxon>
    </lineage>
</organism>
<name>A0A2T3FVA1_9CLOT</name>
<dbReference type="EMBL" id="PYLO01000001">
    <property type="protein sequence ID" value="PST39212.1"/>
    <property type="molecule type" value="Genomic_DNA"/>
</dbReference>
<comment type="caution">
    <text evidence="1">The sequence shown here is derived from an EMBL/GenBank/DDBJ whole genome shotgun (WGS) entry which is preliminary data.</text>
</comment>
<evidence type="ECO:0000313" key="1">
    <source>
        <dbReference type="EMBL" id="PST39212.1"/>
    </source>
</evidence>
<sequence>MKIKVLWMKIHYIHKTFLFHGKLRPMKQKNAPRGCALARRRNMSQATARDARMCQGTFFTSFLREKEKQKNTGFFHEAENGNSVFRTD</sequence>
<reference evidence="1 2" key="1">
    <citation type="submission" date="2018-03" db="EMBL/GenBank/DDBJ databases">
        <title>Lachnoclostridium SNUG30386 gen.nov., sp.nov., isolated from human faeces.</title>
        <authorList>
            <person name="Seo B."/>
            <person name="Jeon K."/>
            <person name="Ko G."/>
        </authorList>
    </citation>
    <scope>NUCLEOTIDE SEQUENCE [LARGE SCALE GENOMIC DNA]</scope>
    <source>
        <strain evidence="1 2">SNUG30386</strain>
    </source>
</reference>
<gene>
    <name evidence="1" type="ORF">C7U56_04740</name>
</gene>
<keyword evidence="2" id="KW-1185">Reference proteome</keyword>
<proteinExistence type="predicted"/>
<evidence type="ECO:0000313" key="2">
    <source>
        <dbReference type="Proteomes" id="UP000241048"/>
    </source>
</evidence>
<accession>A0A2T3FVA1</accession>
<protein>
    <submittedName>
        <fullName evidence="1">Uncharacterized protein</fullName>
    </submittedName>
</protein>
<dbReference type="Proteomes" id="UP000241048">
    <property type="component" value="Unassembled WGS sequence"/>
</dbReference>